<feature type="compositionally biased region" description="Polar residues" evidence="1">
    <location>
        <begin position="148"/>
        <end position="167"/>
    </location>
</feature>
<comment type="caution">
    <text evidence="2">The sequence shown here is derived from an EMBL/GenBank/DDBJ whole genome shotgun (WGS) entry which is preliminary data.</text>
</comment>
<keyword evidence="3" id="KW-1185">Reference proteome</keyword>
<accession>A0AAN8X662</accession>
<dbReference type="EMBL" id="JAXCGZ010011367">
    <property type="protein sequence ID" value="KAK7075093.1"/>
    <property type="molecule type" value="Genomic_DNA"/>
</dbReference>
<evidence type="ECO:0000313" key="2">
    <source>
        <dbReference type="EMBL" id="KAK7075093.1"/>
    </source>
</evidence>
<feature type="region of interest" description="Disordered" evidence="1">
    <location>
        <begin position="215"/>
        <end position="416"/>
    </location>
</feature>
<name>A0AAN8X662_HALRR</name>
<feature type="compositionally biased region" description="Low complexity" evidence="1">
    <location>
        <begin position="366"/>
        <end position="380"/>
    </location>
</feature>
<organism evidence="2 3">
    <name type="scientific">Halocaridina rubra</name>
    <name type="common">Hawaiian red shrimp</name>
    <dbReference type="NCBI Taxonomy" id="373956"/>
    <lineage>
        <taxon>Eukaryota</taxon>
        <taxon>Metazoa</taxon>
        <taxon>Ecdysozoa</taxon>
        <taxon>Arthropoda</taxon>
        <taxon>Crustacea</taxon>
        <taxon>Multicrustacea</taxon>
        <taxon>Malacostraca</taxon>
        <taxon>Eumalacostraca</taxon>
        <taxon>Eucarida</taxon>
        <taxon>Decapoda</taxon>
        <taxon>Pleocyemata</taxon>
        <taxon>Caridea</taxon>
        <taxon>Atyoidea</taxon>
        <taxon>Atyidae</taxon>
        <taxon>Halocaridina</taxon>
    </lineage>
</organism>
<feature type="compositionally biased region" description="Pro residues" evidence="1">
    <location>
        <begin position="308"/>
        <end position="321"/>
    </location>
</feature>
<dbReference type="AlphaFoldDB" id="A0AAN8X662"/>
<reference evidence="2 3" key="1">
    <citation type="submission" date="2023-11" db="EMBL/GenBank/DDBJ databases">
        <title>Halocaridina rubra genome assembly.</title>
        <authorList>
            <person name="Smith C."/>
        </authorList>
    </citation>
    <scope>NUCLEOTIDE SEQUENCE [LARGE SCALE GENOMIC DNA]</scope>
    <source>
        <strain evidence="2">EP-1</strain>
        <tissue evidence="2">Whole</tissue>
    </source>
</reference>
<feature type="compositionally biased region" description="Low complexity" evidence="1">
    <location>
        <begin position="52"/>
        <end position="62"/>
    </location>
</feature>
<sequence>MAIDLADFIPSYRPHTVAERIALSQATEMGSKFGDDDFDIDLTQFELRRAPSSSSTRHSPLSMNNEKDESDSLPVSTSGKRKPLPSHWSSGPGRQASSKEMINGRPPSPATSVSERFTQRMLAPRSPPRPKKGPSSLYQGYRNEPPNYYQTSPLSQSGKQYKSNPNLNIRPPSPSESVPDHLINVMLAPPHSLTRMRHKPAPPKRHLDTAISRQYTPPRQSEPLHYLSQQQRPREIRSYSSPRENKQNLYNGMPQNHYHTESYRNRHKTSPSNVEDMRRHTKSNAGHQQKPPQRNDPPPSKISQGFIPIPPPRPPTPPQNPQPKRTQSSKSSYHTLPPRHRSKSTLATHMDAPDSVHKPKVQRAHQQNSPLSQPLSSRQRAMTYNPQRHRNEAFRPFVPFDPQAPSTPMPDYEDDTDCLYIPPPDY</sequence>
<feature type="compositionally biased region" description="Polar residues" evidence="1">
    <location>
        <begin position="238"/>
        <end position="254"/>
    </location>
</feature>
<feature type="compositionally biased region" description="Polar residues" evidence="1">
    <location>
        <begin position="283"/>
        <end position="292"/>
    </location>
</feature>
<proteinExistence type="predicted"/>
<feature type="region of interest" description="Disordered" evidence="1">
    <location>
        <begin position="47"/>
        <end position="180"/>
    </location>
</feature>
<gene>
    <name evidence="2" type="ORF">SK128_007069</name>
</gene>
<dbReference type="Proteomes" id="UP001381693">
    <property type="component" value="Unassembled WGS sequence"/>
</dbReference>
<protein>
    <submittedName>
        <fullName evidence="2">Uncharacterized protein</fullName>
    </submittedName>
</protein>
<evidence type="ECO:0000256" key="1">
    <source>
        <dbReference type="SAM" id="MobiDB-lite"/>
    </source>
</evidence>
<evidence type="ECO:0000313" key="3">
    <source>
        <dbReference type="Proteomes" id="UP001381693"/>
    </source>
</evidence>